<organism evidence="2 3">
    <name type="scientific">Roseibium litorale</name>
    <dbReference type="NCBI Taxonomy" id="2803841"/>
    <lineage>
        <taxon>Bacteria</taxon>
        <taxon>Pseudomonadati</taxon>
        <taxon>Pseudomonadota</taxon>
        <taxon>Alphaproteobacteria</taxon>
        <taxon>Hyphomicrobiales</taxon>
        <taxon>Stappiaceae</taxon>
        <taxon>Roseibium</taxon>
    </lineage>
</organism>
<accession>A0ABR9CL69</accession>
<keyword evidence="3" id="KW-1185">Reference proteome</keyword>
<proteinExistence type="predicted"/>
<sequence>MTRKMDLAGAMFFTGAILCLLVVFFSNAAFFAWAFERHQNTASWVARPLLVIPFCFFAWKRSLAGIMASVLAILSSMFWFPVPAEPRPDVLRFLAMERELLSSGWSLENIWGAVAVVLYCAALAAAFWKHSWKLGLIAAAAGAALKSVWSVAFSPEAGAAVFPFAFGGLLLLVLLVFALRRHLR</sequence>
<name>A0ABR9CL69_9HYPH</name>
<dbReference type="Proteomes" id="UP000632063">
    <property type="component" value="Unassembled WGS sequence"/>
</dbReference>
<feature type="transmembrane region" description="Helical" evidence="1">
    <location>
        <begin position="135"/>
        <end position="153"/>
    </location>
</feature>
<evidence type="ECO:0000313" key="3">
    <source>
        <dbReference type="Proteomes" id="UP000632063"/>
    </source>
</evidence>
<comment type="caution">
    <text evidence="2">The sequence shown here is derived from an EMBL/GenBank/DDBJ whole genome shotgun (WGS) entry which is preliminary data.</text>
</comment>
<feature type="transmembrane region" description="Helical" evidence="1">
    <location>
        <begin position="66"/>
        <end position="84"/>
    </location>
</feature>
<keyword evidence="1" id="KW-1133">Transmembrane helix</keyword>
<evidence type="ECO:0000256" key="1">
    <source>
        <dbReference type="SAM" id="Phobius"/>
    </source>
</evidence>
<dbReference type="RefSeq" id="WP_192147197.1">
    <property type="nucleotide sequence ID" value="NZ_JACYXI010000002.1"/>
</dbReference>
<feature type="transmembrane region" description="Helical" evidence="1">
    <location>
        <begin position="12"/>
        <end position="35"/>
    </location>
</feature>
<keyword evidence="1" id="KW-0812">Transmembrane</keyword>
<feature type="transmembrane region" description="Helical" evidence="1">
    <location>
        <begin position="110"/>
        <end position="128"/>
    </location>
</feature>
<feature type="transmembrane region" description="Helical" evidence="1">
    <location>
        <begin position="159"/>
        <end position="179"/>
    </location>
</feature>
<keyword evidence="1" id="KW-0472">Membrane</keyword>
<evidence type="ECO:0000313" key="2">
    <source>
        <dbReference type="EMBL" id="MBD8891072.1"/>
    </source>
</evidence>
<reference evidence="2 3" key="2">
    <citation type="journal article" date="2021" name="Int. J. Syst. Evol. Microbiol.">
        <title>Roseibium litorale sp. nov., isolated from a tidal flat sediment and proposal for the reclassification of Labrenzia polysiphoniae as Roseibium polysiphoniae comb. nov.</title>
        <authorList>
            <person name="Liu Y."/>
            <person name="Pei T."/>
            <person name="Du J."/>
            <person name="Chao M."/>
            <person name="Deng M.R."/>
            <person name="Zhu H."/>
        </authorList>
    </citation>
    <scope>NUCLEOTIDE SEQUENCE [LARGE SCALE GENOMIC DNA]</scope>
    <source>
        <strain evidence="2 3">4C16A</strain>
    </source>
</reference>
<gene>
    <name evidence="2" type="ORF">IG616_05910</name>
</gene>
<dbReference type="EMBL" id="JACYXI010000002">
    <property type="protein sequence ID" value="MBD8891072.1"/>
    <property type="molecule type" value="Genomic_DNA"/>
</dbReference>
<protein>
    <submittedName>
        <fullName evidence="2">Uncharacterized protein</fullName>
    </submittedName>
</protein>
<reference evidence="3" key="1">
    <citation type="submission" date="2020-09" db="EMBL/GenBank/DDBJ databases">
        <title>The genome sequence of strain Labrenzia suaedae 4C16A.</title>
        <authorList>
            <person name="Liu Y."/>
        </authorList>
    </citation>
    <scope>NUCLEOTIDE SEQUENCE [LARGE SCALE GENOMIC DNA]</scope>
    <source>
        <strain evidence="3">4C16A</strain>
    </source>
</reference>